<organism evidence="1 2">
    <name type="scientific">candidate division WWE3 bacterium</name>
    <dbReference type="NCBI Taxonomy" id="2053526"/>
    <lineage>
        <taxon>Bacteria</taxon>
        <taxon>Katanobacteria</taxon>
    </lineage>
</organism>
<dbReference type="InterPro" id="IPR006439">
    <property type="entry name" value="HAD-SF_hydro_IA"/>
</dbReference>
<dbReference type="PRINTS" id="PR00413">
    <property type="entry name" value="HADHALOGNASE"/>
</dbReference>
<dbReference type="SFLD" id="SFLDG01129">
    <property type="entry name" value="C1.5:_HAD__Beta-PGM__Phosphata"/>
    <property type="match status" value="1"/>
</dbReference>
<dbReference type="PANTHER" id="PTHR18901:SF38">
    <property type="entry name" value="PSEUDOURIDINE-5'-PHOSPHATASE"/>
    <property type="match status" value="1"/>
</dbReference>
<protein>
    <submittedName>
        <fullName evidence="1">HAD family phosphatase</fullName>
    </submittedName>
</protein>
<dbReference type="InterPro" id="IPR023214">
    <property type="entry name" value="HAD_sf"/>
</dbReference>
<dbReference type="SUPFAM" id="SSF56784">
    <property type="entry name" value="HAD-like"/>
    <property type="match status" value="1"/>
</dbReference>
<evidence type="ECO:0000313" key="2">
    <source>
        <dbReference type="Proteomes" id="UP000590542"/>
    </source>
</evidence>
<dbReference type="Gene3D" id="3.40.50.1000">
    <property type="entry name" value="HAD superfamily/HAD-like"/>
    <property type="match status" value="1"/>
</dbReference>
<dbReference type="Pfam" id="PF13419">
    <property type="entry name" value="HAD_2"/>
    <property type="match status" value="1"/>
</dbReference>
<evidence type="ECO:0000313" key="1">
    <source>
        <dbReference type="EMBL" id="NMB91732.1"/>
    </source>
</evidence>
<dbReference type="PANTHER" id="PTHR18901">
    <property type="entry name" value="2-DEOXYGLUCOSE-6-PHOSPHATE PHOSPHATASE 2"/>
    <property type="match status" value="1"/>
</dbReference>
<dbReference type="SFLD" id="SFLDS00003">
    <property type="entry name" value="Haloacid_Dehalogenase"/>
    <property type="match status" value="1"/>
</dbReference>
<reference evidence="1 2" key="1">
    <citation type="journal article" date="2020" name="Biotechnol. Biofuels">
        <title>New insights from the biogas microbiome by comprehensive genome-resolved metagenomics of nearly 1600 species originating from multiple anaerobic digesters.</title>
        <authorList>
            <person name="Campanaro S."/>
            <person name="Treu L."/>
            <person name="Rodriguez-R L.M."/>
            <person name="Kovalovszki A."/>
            <person name="Ziels R.M."/>
            <person name="Maus I."/>
            <person name="Zhu X."/>
            <person name="Kougias P.G."/>
            <person name="Basile A."/>
            <person name="Luo G."/>
            <person name="Schluter A."/>
            <person name="Konstantinidis K.T."/>
            <person name="Angelidaki I."/>
        </authorList>
    </citation>
    <scope>NUCLEOTIDE SEQUENCE [LARGE SCALE GENOMIC DNA]</scope>
    <source>
        <strain evidence="1">AS27yjCOA_202</strain>
    </source>
</reference>
<sequence length="247" mass="28598">MYKKLFEGKKAVFFDLDGTVVKETEELMTNAIQKVLDDIEVSYINARDYKLYGYPISESWKVIKATYGHAVKEPLDELIDLTEKAYINIINNSKIEPTEGFWDLIYELKEKKSCKLALLTNTKRSIADVVINKLDIKDAFDLIICGDEVKRIKPSPEIYRKALKSFKLKPKEVLAFEDSPVGVESSIRAKVDTIVIWDRKTPKYLFRKGIIYHFEDFSPLPGNLEEDYTELMRKKGNKAQRDQEKAL</sequence>
<dbReference type="Proteomes" id="UP000590542">
    <property type="component" value="Unassembled WGS sequence"/>
</dbReference>
<proteinExistence type="predicted"/>
<dbReference type="InterPro" id="IPR041492">
    <property type="entry name" value="HAD_2"/>
</dbReference>
<gene>
    <name evidence="1" type="ORF">GYA37_02705</name>
</gene>
<dbReference type="AlphaFoldDB" id="A0A7X9HSU7"/>
<accession>A0A7X9HSU7</accession>
<comment type="caution">
    <text evidence="1">The sequence shown here is derived from an EMBL/GenBank/DDBJ whole genome shotgun (WGS) entry which is preliminary data.</text>
</comment>
<dbReference type="InterPro" id="IPR036412">
    <property type="entry name" value="HAD-like_sf"/>
</dbReference>
<name>A0A7X9HSU7_UNCKA</name>
<dbReference type="NCBIfam" id="TIGR01509">
    <property type="entry name" value="HAD-SF-IA-v3"/>
    <property type="match status" value="1"/>
</dbReference>
<dbReference type="InterPro" id="IPR023198">
    <property type="entry name" value="PGP-like_dom2"/>
</dbReference>
<dbReference type="Gene3D" id="1.10.150.240">
    <property type="entry name" value="Putative phosphatase, domain 2"/>
    <property type="match status" value="1"/>
</dbReference>
<dbReference type="EMBL" id="JAAZNV010000009">
    <property type="protein sequence ID" value="NMB91732.1"/>
    <property type="molecule type" value="Genomic_DNA"/>
</dbReference>